<organism evidence="1 2">
    <name type="scientific">Erwinia pyri</name>
    <dbReference type="NCBI Taxonomy" id="3062598"/>
    <lineage>
        <taxon>Bacteria</taxon>
        <taxon>Pseudomonadati</taxon>
        <taxon>Pseudomonadota</taxon>
        <taxon>Gammaproteobacteria</taxon>
        <taxon>Enterobacterales</taxon>
        <taxon>Erwiniaceae</taxon>
        <taxon>Erwinia</taxon>
    </lineage>
</organism>
<dbReference type="KEGG" id="epi:Q3V30_15965"/>
<gene>
    <name evidence="1" type="ORF">Q3V30_15965</name>
</gene>
<reference evidence="1 2" key="1">
    <citation type="submission" date="2023-07" db="EMBL/GenBank/DDBJ databases">
        <title>Pathogenic bacteria of pear tree diseases.</title>
        <authorList>
            <person name="Zhang Z."/>
            <person name="He L."/>
            <person name="Huang R."/>
        </authorList>
    </citation>
    <scope>NUCLEOTIDE SEQUENCE [LARGE SCALE GENOMIC DNA]</scope>
    <source>
        <strain evidence="1 2">DE2</strain>
    </source>
</reference>
<dbReference type="Gene3D" id="3.40.190.10">
    <property type="entry name" value="Periplasmic binding protein-like II"/>
    <property type="match status" value="1"/>
</dbReference>
<sequence>MNSAVMAKNPVTLRVLGTSVTLLEQLRLRAERDLGIKIEYLLHSVADAQRIAVMEPESYDLYDQWFHNIDFVWPARAIQPLEISRLHHWDEINDLPKLGTLIPGGKPGKGSVPVNRLYVQQDGTLSGQPSGLISMLPLTHNADSFAWRPDQLPAGLSHEEESWSWLLHPAFCGQAALQDDAAIGALDAVLAVQGAGLGEFADVGNLSLEEIDHLTGVLVRLQQQGHFAAFWSTPEQAFALAEHHQIGIQSLWAPTWFRHHFRQSGYRLATPREGYRAWYGGLSLSRCATGEIRDAAYAYLNWWQSGWPGAVMARQGYYISNPERSRAHLSAAEWDFWYEGKAATEELPDANGKPLIARGERRDGGSYLQRMSHIGVWNSVMDEHNYLVRRWHDFLRA</sequence>
<name>A0AA50DGV0_9GAMM</name>
<dbReference type="RefSeq" id="WP_306207323.1">
    <property type="nucleotide sequence ID" value="NZ_CP132353.1"/>
</dbReference>
<protein>
    <submittedName>
        <fullName evidence="1">Signal peptide prediction</fullName>
    </submittedName>
</protein>
<dbReference type="SUPFAM" id="SSF53850">
    <property type="entry name" value="Periplasmic binding protein-like II"/>
    <property type="match status" value="1"/>
</dbReference>
<proteinExistence type="predicted"/>
<dbReference type="AlphaFoldDB" id="A0AA50DGV0"/>
<dbReference type="Proteomes" id="UP001228139">
    <property type="component" value="Chromosome"/>
</dbReference>
<dbReference type="EMBL" id="CP132353">
    <property type="protein sequence ID" value="WLS77951.1"/>
    <property type="molecule type" value="Genomic_DNA"/>
</dbReference>
<accession>A0AA50DGV0</accession>
<evidence type="ECO:0000313" key="2">
    <source>
        <dbReference type="Proteomes" id="UP001228139"/>
    </source>
</evidence>
<keyword evidence="2" id="KW-1185">Reference proteome</keyword>
<evidence type="ECO:0000313" key="1">
    <source>
        <dbReference type="EMBL" id="WLS77951.1"/>
    </source>
</evidence>